<dbReference type="AlphaFoldDB" id="A0AAD5YJ99"/>
<protein>
    <recommendedName>
        <fullName evidence="2">Abscisic acid G-protein coupled receptor-like domain-containing protein</fullName>
    </recommendedName>
</protein>
<dbReference type="InterPro" id="IPR015672">
    <property type="entry name" value="GPHR/GTG"/>
</dbReference>
<feature type="transmembrane region" description="Helical" evidence="1">
    <location>
        <begin position="185"/>
        <end position="206"/>
    </location>
</feature>
<gene>
    <name evidence="3" type="ORF">NLI96_g3195</name>
</gene>
<evidence type="ECO:0000259" key="2">
    <source>
        <dbReference type="Pfam" id="PF12430"/>
    </source>
</evidence>
<evidence type="ECO:0000256" key="1">
    <source>
        <dbReference type="SAM" id="Phobius"/>
    </source>
</evidence>
<organism evidence="3 4">
    <name type="scientific">Meripilus lineatus</name>
    <dbReference type="NCBI Taxonomy" id="2056292"/>
    <lineage>
        <taxon>Eukaryota</taxon>
        <taxon>Fungi</taxon>
        <taxon>Dikarya</taxon>
        <taxon>Basidiomycota</taxon>
        <taxon>Agaricomycotina</taxon>
        <taxon>Agaricomycetes</taxon>
        <taxon>Polyporales</taxon>
        <taxon>Meripilaceae</taxon>
        <taxon>Meripilus</taxon>
    </lineage>
</organism>
<keyword evidence="4" id="KW-1185">Reference proteome</keyword>
<evidence type="ECO:0000313" key="4">
    <source>
        <dbReference type="Proteomes" id="UP001212997"/>
    </source>
</evidence>
<dbReference type="Proteomes" id="UP001212997">
    <property type="component" value="Unassembled WGS sequence"/>
</dbReference>
<evidence type="ECO:0000313" key="3">
    <source>
        <dbReference type="EMBL" id="KAJ3487919.1"/>
    </source>
</evidence>
<dbReference type="InterPro" id="IPR025969">
    <property type="entry name" value="ABA_GPCR_dom"/>
</dbReference>
<dbReference type="Pfam" id="PF12430">
    <property type="entry name" value="ABA_GPCR"/>
    <property type="match status" value="1"/>
</dbReference>
<name>A0AAD5YJ99_9APHY</name>
<reference evidence="3" key="1">
    <citation type="submission" date="2022-07" db="EMBL/GenBank/DDBJ databases">
        <title>Genome Sequence of Physisporinus lineatus.</title>
        <authorList>
            <person name="Buettner E."/>
        </authorList>
    </citation>
    <scope>NUCLEOTIDE SEQUENCE</scope>
    <source>
        <strain evidence="3">VT162</strain>
    </source>
</reference>
<keyword evidence="1" id="KW-1133">Transmembrane helix</keyword>
<dbReference type="PANTHER" id="PTHR15948">
    <property type="entry name" value="G-PROTEIN COUPLED RECEPTOR 89-RELATED"/>
    <property type="match status" value="1"/>
</dbReference>
<proteinExistence type="predicted"/>
<dbReference type="PANTHER" id="PTHR15948:SF0">
    <property type="entry name" value="GOLGI PH REGULATOR A-RELATED"/>
    <property type="match status" value="1"/>
</dbReference>
<comment type="caution">
    <text evidence="3">The sequence shown here is derived from an EMBL/GenBank/DDBJ whole genome shotgun (WGS) entry which is preliminary data.</text>
</comment>
<feature type="transmembrane region" description="Helical" evidence="1">
    <location>
        <begin position="110"/>
        <end position="132"/>
    </location>
</feature>
<keyword evidence="1" id="KW-0472">Membrane</keyword>
<accession>A0AAD5YJ99</accession>
<feature type="transmembrane region" description="Helical" evidence="1">
    <location>
        <begin position="218"/>
        <end position="238"/>
    </location>
</feature>
<dbReference type="EMBL" id="JANAWD010000079">
    <property type="protein sequence ID" value="KAJ3487919.1"/>
    <property type="molecule type" value="Genomic_DNA"/>
</dbReference>
<keyword evidence="1" id="KW-0812">Transmembrane</keyword>
<feature type="transmembrane region" description="Helical" evidence="1">
    <location>
        <begin position="271"/>
        <end position="293"/>
    </location>
</feature>
<feature type="domain" description="Abscisic acid G-protein coupled receptor-like" evidence="2">
    <location>
        <begin position="99"/>
        <end position="296"/>
    </location>
</feature>
<sequence length="305" mass="34323">MLGITSPVSRRRKYEEVSVAQEGLRRIRDDLLKRRQDLEKLEDSQNGKPDGTWLSRMMPAMGGSQRSNLVQEITGLEALEYQMSRNVERLLQHQKEVKFSKTFSGRVFTWFGRLFAIYCAYRIIVAIFSLVAPIRSLSKAPVVDASEEPTSRSFDFLTVILAYLVSYLPSVHLNHDEIAVISRQISLALVGVIILSSIRLVLRGVARVLRVSSRNLGTSLMLLMLAQLIGIYLLSTLVQLRTSFPPPPTRPDTTPDDGTVNLFSTLPEYQMFGSLFDGSFLLAAFLTLVVFWFDERINGMGSTDP</sequence>